<dbReference type="EMBL" id="AWGB01000001">
    <property type="protein sequence ID" value="ESQ94611.1"/>
    <property type="molecule type" value="Genomic_DNA"/>
</dbReference>
<gene>
    <name evidence="3" type="ORF">ABENE_00530</name>
</gene>
<dbReference type="SMART" id="SM00850">
    <property type="entry name" value="LytTR"/>
    <property type="match status" value="1"/>
</dbReference>
<keyword evidence="1" id="KW-1133">Transmembrane helix</keyword>
<dbReference type="Proteomes" id="UP000017837">
    <property type="component" value="Unassembled WGS sequence"/>
</dbReference>
<feature type="transmembrane region" description="Helical" evidence="1">
    <location>
        <begin position="92"/>
        <end position="115"/>
    </location>
</feature>
<dbReference type="PATRIC" id="fig|1121022.4.peg.105"/>
<protein>
    <recommendedName>
        <fullName evidence="2">HTH LytTR-type domain-containing protein</fullName>
    </recommendedName>
</protein>
<keyword evidence="4" id="KW-1185">Reference proteome</keyword>
<feature type="transmembrane region" description="Helical" evidence="1">
    <location>
        <begin position="27"/>
        <end position="47"/>
    </location>
</feature>
<name>V4Q1W9_9CAUL</name>
<evidence type="ECO:0000256" key="1">
    <source>
        <dbReference type="SAM" id="Phobius"/>
    </source>
</evidence>
<dbReference type="InterPro" id="IPR012379">
    <property type="entry name" value="LytTR_MHYE"/>
</dbReference>
<dbReference type="STRING" id="1121022.GCA_000376105_01502"/>
<dbReference type="GO" id="GO:0003677">
    <property type="term" value="F:DNA binding"/>
    <property type="evidence" value="ECO:0007669"/>
    <property type="project" value="InterPro"/>
</dbReference>
<keyword evidence="1" id="KW-0812">Transmembrane</keyword>
<feature type="transmembrane region" description="Helical" evidence="1">
    <location>
        <begin position="59"/>
        <end position="80"/>
    </location>
</feature>
<dbReference type="Gene3D" id="2.40.50.1020">
    <property type="entry name" value="LytTr DNA-binding domain"/>
    <property type="match status" value="1"/>
</dbReference>
<comment type="caution">
    <text evidence="3">The sequence shown here is derived from an EMBL/GenBank/DDBJ whole genome shotgun (WGS) entry which is preliminary data.</text>
</comment>
<feature type="domain" description="HTH LytTR-type" evidence="2">
    <location>
        <begin position="174"/>
        <end position="275"/>
    </location>
</feature>
<evidence type="ECO:0000313" key="3">
    <source>
        <dbReference type="EMBL" id="ESQ94611.1"/>
    </source>
</evidence>
<organism evidence="3 4">
    <name type="scientific">Asticcacaulis benevestitus DSM 16100 = ATCC BAA-896</name>
    <dbReference type="NCBI Taxonomy" id="1121022"/>
    <lineage>
        <taxon>Bacteria</taxon>
        <taxon>Pseudomonadati</taxon>
        <taxon>Pseudomonadota</taxon>
        <taxon>Alphaproteobacteria</taxon>
        <taxon>Caulobacterales</taxon>
        <taxon>Caulobacteraceae</taxon>
        <taxon>Asticcacaulis</taxon>
    </lineage>
</organism>
<dbReference type="InterPro" id="IPR007492">
    <property type="entry name" value="LytTR_DNA-bd_dom"/>
</dbReference>
<dbReference type="InterPro" id="IPR046947">
    <property type="entry name" value="LytR-like"/>
</dbReference>
<dbReference type="Pfam" id="PF04397">
    <property type="entry name" value="LytTR"/>
    <property type="match status" value="1"/>
</dbReference>
<dbReference type="eggNOG" id="COG3279">
    <property type="taxonomic scope" value="Bacteria"/>
</dbReference>
<evidence type="ECO:0000259" key="2">
    <source>
        <dbReference type="PROSITE" id="PS50930"/>
    </source>
</evidence>
<dbReference type="PANTHER" id="PTHR37299">
    <property type="entry name" value="TRANSCRIPTIONAL REGULATOR-RELATED"/>
    <property type="match status" value="1"/>
</dbReference>
<dbReference type="AlphaFoldDB" id="V4Q1W9"/>
<accession>V4Q1W9</accession>
<reference evidence="3 4" key="1">
    <citation type="journal article" date="2014" name="Nature">
        <title>Sequential evolution of bacterial morphology by co-option of a developmental regulator.</title>
        <authorList>
            <person name="Jiang C."/>
            <person name="Brown P.J."/>
            <person name="Ducret A."/>
            <person name="Brun Y.V."/>
        </authorList>
    </citation>
    <scope>NUCLEOTIDE SEQUENCE [LARGE SCALE GENOMIC DNA]</scope>
    <source>
        <strain evidence="3 4">DSM 16100</strain>
    </source>
</reference>
<dbReference type="PIRSF" id="PIRSF031767">
    <property type="entry name" value="MHYE_LytTR"/>
    <property type="match status" value="1"/>
</dbReference>
<sequence>MSGERSGIGGGLAGTNGIAFPVVPWKLFAALASFLLVVIVVNISSHAIEDPQTALWEPVLWECSSYLAILVLVPGIYCSYQRFHWQRLGVPRFLAVQILASIGFSLAHIAIMVGLRLLGYGLAHQHYNFAQGHLALELIYEGRKDALTFLVVCGFIWVYERLGQAVPSALPERIEVRSDGRTLYLTPSEILYAEAAGNYIELHLTTTPKPLLLRGTLTEYEKRLGAYGFARIHRSRLLNRGHMRSFTSTTAGDLRITLSDGRELTGSRRFRDQIT</sequence>
<proteinExistence type="predicted"/>
<dbReference type="PANTHER" id="PTHR37299:SF1">
    <property type="entry name" value="STAGE 0 SPORULATION PROTEIN A HOMOLOG"/>
    <property type="match status" value="1"/>
</dbReference>
<dbReference type="OrthoDB" id="9781059at2"/>
<keyword evidence="1" id="KW-0472">Membrane</keyword>
<dbReference type="GO" id="GO:0000156">
    <property type="term" value="F:phosphorelay response regulator activity"/>
    <property type="evidence" value="ECO:0007669"/>
    <property type="project" value="InterPro"/>
</dbReference>
<evidence type="ECO:0000313" key="4">
    <source>
        <dbReference type="Proteomes" id="UP000017837"/>
    </source>
</evidence>
<dbReference type="PROSITE" id="PS50930">
    <property type="entry name" value="HTH_LYTTR"/>
    <property type="match status" value="1"/>
</dbReference>
<dbReference type="RefSeq" id="WP_023447238.1">
    <property type="nucleotide sequence ID" value="NZ_AQWM01000004.1"/>
</dbReference>